<dbReference type="Gene3D" id="3.40.630.10">
    <property type="entry name" value="Zn peptidases"/>
    <property type="match status" value="1"/>
</dbReference>
<sequence length="926" mass="104965">MQQKLQRTFKYLWILVIYLCFVLGISIGIETQFGKPKISSSSNGKVSGEFGFELLRNITLEKHPYNSDANLRVRQFLLEQSRQIAADSQCNYLFQVSEQDDIKLYHRRYKMYYESNNIFIKITGNRPEALLISAHFDSTENSHGATDDGIAVASILTVLKSLGYSVCEKKPEYTIIFILNNGEELGMLGASAFLYHPWFKDIKGFINLEGTGVSQNFRSLLFRTNSFPLVSALVKTNPYPHASISVNHLMANIHSDTDFRPYVLGGGLQGVDVAFYSYRYLYHAPKDDIDHTSPESLQHMADNLYSSIVTLVYDQTLLKDLTVEPPSKDLFGDIPVPNYLYFDQLGILGVVITKKQFLALLSGLFIAIAVIVLVKSSTYLVWLGLSGVKRQVFLPIIGSILLIFLTFVVFVLVNLAISFARSLLNPGFTYANPEVSLFSIIILCFAVISLMESAWPRLSRRFGIIRGTNSDHYYQALPTHEPAESDNRPDEIPPHAVEPTIGALPETTQVETTEVNIQIENVQDENHSSALDEDFPENFNEISTPIRKLDSQTKSLQYGLLVFWTMALLLALFNAAIFYLMFYWAFFSAIASGLTFFVEALYHKLIRQPTVHEPWQVQYVEIYQNYFWFIQLLVSTTVPLLLFADVVQRVVISLPSLVMEGLSDTAIDFLFSLLVWIASVNFMPLISKTCRMYSFTFFSVIYIALLVYQCLRFPYSPDRPFKYGLREVWDISNSTSRQSSNVLVTLGSTISPKDWTNFVSGVPENADIYKNTISFDTDMLPSFKEKDLIRINESRTLDDIYLKIQGKIVGSKGSRVCQLRFGEIPSYVSLALDEGSKWIEYGNATTVTIDPSQPFTIYKKSFNRRDRISIPFKIISATKFSIPLEVKCSHEVGDSNFRAYLDSIAPSWNSESLGSSLAIKKSYLFE</sequence>
<organism evidence="17 18">
    <name type="scientific">Boothiomyces macroporosus</name>
    <dbReference type="NCBI Taxonomy" id="261099"/>
    <lineage>
        <taxon>Eukaryota</taxon>
        <taxon>Fungi</taxon>
        <taxon>Fungi incertae sedis</taxon>
        <taxon>Chytridiomycota</taxon>
        <taxon>Chytridiomycota incertae sedis</taxon>
        <taxon>Chytridiomycetes</taxon>
        <taxon>Rhizophydiales</taxon>
        <taxon>Terramycetaceae</taxon>
        <taxon>Boothiomyces</taxon>
    </lineage>
</organism>
<keyword evidence="7 15" id="KW-0812">Transmembrane</keyword>
<dbReference type="EC" id="3.4.-.-" evidence="13"/>
<evidence type="ECO:0000256" key="6">
    <source>
        <dbReference type="ARBA" id="ARBA00022670"/>
    </source>
</evidence>
<keyword evidence="9 13" id="KW-0862">Zinc</keyword>
<feature type="transmembrane region" description="Helical" evidence="15">
    <location>
        <begin position="583"/>
        <end position="605"/>
    </location>
</feature>
<evidence type="ECO:0000256" key="5">
    <source>
        <dbReference type="ARBA" id="ARBA00022554"/>
    </source>
</evidence>
<keyword evidence="5" id="KW-0926">Vacuole</keyword>
<dbReference type="SUPFAM" id="SSF53187">
    <property type="entry name" value="Zn-dependent exopeptidases"/>
    <property type="match status" value="1"/>
</dbReference>
<evidence type="ECO:0000256" key="12">
    <source>
        <dbReference type="ARBA" id="ARBA00023180"/>
    </source>
</evidence>
<feature type="region of interest" description="Disordered" evidence="14">
    <location>
        <begin position="480"/>
        <end position="499"/>
    </location>
</feature>
<evidence type="ECO:0000256" key="2">
    <source>
        <dbReference type="ARBA" id="ARBA00003273"/>
    </source>
</evidence>
<dbReference type="GO" id="GO:0005774">
    <property type="term" value="C:vacuolar membrane"/>
    <property type="evidence" value="ECO:0007669"/>
    <property type="project" value="UniProtKB-SubCell"/>
</dbReference>
<evidence type="ECO:0000256" key="4">
    <source>
        <dbReference type="ARBA" id="ARBA00010918"/>
    </source>
</evidence>
<dbReference type="InterPro" id="IPR007484">
    <property type="entry name" value="Peptidase_M28"/>
</dbReference>
<evidence type="ECO:0000313" key="17">
    <source>
        <dbReference type="EMBL" id="KAJ3261148.1"/>
    </source>
</evidence>
<evidence type="ECO:0000256" key="10">
    <source>
        <dbReference type="ARBA" id="ARBA00022989"/>
    </source>
</evidence>
<evidence type="ECO:0000259" key="16">
    <source>
        <dbReference type="Pfam" id="PF04389"/>
    </source>
</evidence>
<protein>
    <recommendedName>
        <fullName evidence="13">Peptide hydrolase</fullName>
        <ecNumber evidence="13">3.4.-.-</ecNumber>
    </recommendedName>
</protein>
<feature type="transmembrane region" description="Helical" evidence="15">
    <location>
        <begin position="437"/>
        <end position="455"/>
    </location>
</feature>
<dbReference type="Pfam" id="PF04389">
    <property type="entry name" value="Peptidase_M28"/>
    <property type="match status" value="1"/>
</dbReference>
<dbReference type="GO" id="GO:0046872">
    <property type="term" value="F:metal ion binding"/>
    <property type="evidence" value="ECO:0007669"/>
    <property type="project" value="UniProtKB-KW"/>
</dbReference>
<keyword evidence="13" id="KW-0479">Metal-binding</keyword>
<keyword evidence="18" id="KW-1185">Reference proteome</keyword>
<evidence type="ECO:0000313" key="18">
    <source>
        <dbReference type="Proteomes" id="UP001210925"/>
    </source>
</evidence>
<evidence type="ECO:0000256" key="8">
    <source>
        <dbReference type="ARBA" id="ARBA00022801"/>
    </source>
</evidence>
<comment type="similarity">
    <text evidence="4 13">Belongs to the peptidase M28 family.</text>
</comment>
<feature type="compositionally biased region" description="Basic and acidic residues" evidence="14">
    <location>
        <begin position="481"/>
        <end position="493"/>
    </location>
</feature>
<comment type="subcellular location">
    <subcellularLocation>
        <location evidence="3">Vacuole membrane</location>
        <topology evidence="3">Multi-pass membrane protein</topology>
    </subcellularLocation>
</comment>
<evidence type="ECO:0000256" key="1">
    <source>
        <dbReference type="ARBA" id="ARBA00001947"/>
    </source>
</evidence>
<feature type="transmembrane region" description="Helical" evidence="15">
    <location>
        <begin position="12"/>
        <end position="29"/>
    </location>
</feature>
<comment type="cofactor">
    <cofactor evidence="1">
        <name>Zn(2+)</name>
        <dbReference type="ChEBI" id="CHEBI:29105"/>
    </cofactor>
</comment>
<dbReference type="AlphaFoldDB" id="A0AAD5Y5U9"/>
<feature type="transmembrane region" description="Helical" evidence="15">
    <location>
        <begin position="666"/>
        <end position="686"/>
    </location>
</feature>
<dbReference type="GO" id="GO:0006508">
    <property type="term" value="P:proteolysis"/>
    <property type="evidence" value="ECO:0007669"/>
    <property type="project" value="UniProtKB-KW"/>
</dbReference>
<name>A0AAD5Y5U9_9FUNG</name>
<feature type="transmembrane region" description="Helical" evidence="15">
    <location>
        <begin position="392"/>
        <end position="417"/>
    </location>
</feature>
<dbReference type="InterPro" id="IPR045175">
    <property type="entry name" value="M28_fam"/>
</dbReference>
<accession>A0AAD5Y5U9</accession>
<evidence type="ECO:0000256" key="11">
    <source>
        <dbReference type="ARBA" id="ARBA00023049"/>
    </source>
</evidence>
<feature type="domain" description="Peptidase M28" evidence="16">
    <location>
        <begin position="117"/>
        <end position="305"/>
    </location>
</feature>
<evidence type="ECO:0000256" key="9">
    <source>
        <dbReference type="ARBA" id="ARBA00022833"/>
    </source>
</evidence>
<feature type="transmembrane region" description="Helical" evidence="15">
    <location>
        <begin position="693"/>
        <end position="715"/>
    </location>
</feature>
<keyword evidence="15" id="KW-0472">Membrane</keyword>
<keyword evidence="11" id="KW-0482">Metalloprotease</keyword>
<dbReference type="PANTHER" id="PTHR12147:SF58">
    <property type="entry name" value="VACUOLAR MEMBRANE PROTEASE"/>
    <property type="match status" value="1"/>
</dbReference>
<keyword evidence="12" id="KW-0325">Glycoprotein</keyword>
<comment type="function">
    <text evidence="2">May be involved in vacuolar sorting and osmoregulation.</text>
</comment>
<evidence type="ECO:0000256" key="7">
    <source>
        <dbReference type="ARBA" id="ARBA00022692"/>
    </source>
</evidence>
<dbReference type="Proteomes" id="UP001210925">
    <property type="component" value="Unassembled WGS sequence"/>
</dbReference>
<keyword evidence="10 15" id="KW-1133">Transmembrane helix</keyword>
<comment type="caution">
    <text evidence="17">The sequence shown here is derived from an EMBL/GenBank/DDBJ whole genome shotgun (WGS) entry which is preliminary data.</text>
</comment>
<feature type="transmembrane region" description="Helical" evidence="15">
    <location>
        <begin position="626"/>
        <end position="646"/>
    </location>
</feature>
<evidence type="ECO:0000256" key="15">
    <source>
        <dbReference type="SAM" id="Phobius"/>
    </source>
</evidence>
<proteinExistence type="inferred from homology"/>
<keyword evidence="6 13" id="KW-0645">Protease</keyword>
<reference evidence="17" key="1">
    <citation type="submission" date="2020-05" db="EMBL/GenBank/DDBJ databases">
        <title>Phylogenomic resolution of chytrid fungi.</title>
        <authorList>
            <person name="Stajich J.E."/>
            <person name="Amses K."/>
            <person name="Simmons R."/>
            <person name="Seto K."/>
            <person name="Myers J."/>
            <person name="Bonds A."/>
            <person name="Quandt C.A."/>
            <person name="Barry K."/>
            <person name="Liu P."/>
            <person name="Grigoriev I."/>
            <person name="Longcore J.E."/>
            <person name="James T.Y."/>
        </authorList>
    </citation>
    <scope>NUCLEOTIDE SEQUENCE</scope>
    <source>
        <strain evidence="17">PLAUS21</strain>
    </source>
</reference>
<evidence type="ECO:0000256" key="3">
    <source>
        <dbReference type="ARBA" id="ARBA00004128"/>
    </source>
</evidence>
<feature type="transmembrane region" description="Helical" evidence="15">
    <location>
        <begin position="556"/>
        <end position="577"/>
    </location>
</feature>
<keyword evidence="8 13" id="KW-0378">Hydrolase</keyword>
<feature type="transmembrane region" description="Helical" evidence="15">
    <location>
        <begin position="357"/>
        <end position="385"/>
    </location>
</feature>
<evidence type="ECO:0000256" key="14">
    <source>
        <dbReference type="SAM" id="MobiDB-lite"/>
    </source>
</evidence>
<dbReference type="GO" id="GO:0008235">
    <property type="term" value="F:metalloexopeptidase activity"/>
    <property type="evidence" value="ECO:0007669"/>
    <property type="project" value="InterPro"/>
</dbReference>
<evidence type="ECO:0000256" key="13">
    <source>
        <dbReference type="RuleBase" id="RU361240"/>
    </source>
</evidence>
<dbReference type="EMBL" id="JADGKB010000007">
    <property type="protein sequence ID" value="KAJ3261148.1"/>
    <property type="molecule type" value="Genomic_DNA"/>
</dbReference>
<dbReference type="PANTHER" id="PTHR12147">
    <property type="entry name" value="METALLOPEPTIDASE M28 FAMILY MEMBER"/>
    <property type="match status" value="1"/>
</dbReference>
<gene>
    <name evidence="17" type="ORF">HK103_006457</name>
</gene>